<evidence type="ECO:0000313" key="2">
    <source>
        <dbReference type="EMBL" id="HIH09021.1"/>
    </source>
</evidence>
<comment type="caution">
    <text evidence="2">The sequence shown here is derived from an EMBL/GenBank/DDBJ whole genome shotgun (WGS) entry which is preliminary data.</text>
</comment>
<reference evidence="3" key="1">
    <citation type="journal article" date="2020" name="bioRxiv">
        <title>A rank-normalized archaeal taxonomy based on genome phylogeny resolves widespread incomplete and uneven classifications.</title>
        <authorList>
            <person name="Rinke C."/>
            <person name="Chuvochina M."/>
            <person name="Mussig A.J."/>
            <person name="Chaumeil P.-A."/>
            <person name="Waite D.W."/>
            <person name="Whitman W.B."/>
            <person name="Parks D.H."/>
            <person name="Hugenholtz P."/>
        </authorList>
    </citation>
    <scope>NUCLEOTIDE SEQUENCE [LARGE SCALE GENOMIC DNA]</scope>
</reference>
<organism evidence="2 3">
    <name type="scientific">Candidatus Iainarchaeum sp</name>
    <dbReference type="NCBI Taxonomy" id="3101447"/>
    <lineage>
        <taxon>Archaea</taxon>
        <taxon>Candidatus Iainarchaeota</taxon>
        <taxon>Candidatus Iainarchaeia</taxon>
        <taxon>Candidatus Iainarchaeales</taxon>
        <taxon>Candidatus Iainarchaeaceae</taxon>
        <taxon>Candidatus Iainarchaeum</taxon>
    </lineage>
</organism>
<evidence type="ECO:0000256" key="1">
    <source>
        <dbReference type="SAM" id="Phobius"/>
    </source>
</evidence>
<dbReference type="AlphaFoldDB" id="A0A7J4IU34"/>
<accession>A0A7J4IU34</accession>
<feature type="transmembrane region" description="Helical" evidence="1">
    <location>
        <begin position="91"/>
        <end position="113"/>
    </location>
</feature>
<proteinExistence type="predicted"/>
<keyword evidence="1" id="KW-0472">Membrane</keyword>
<keyword evidence="1" id="KW-1133">Transmembrane helix</keyword>
<dbReference type="EMBL" id="DUFG01000035">
    <property type="protein sequence ID" value="HIH09021.1"/>
    <property type="molecule type" value="Genomic_DNA"/>
</dbReference>
<feature type="transmembrane region" description="Helical" evidence="1">
    <location>
        <begin position="119"/>
        <end position="143"/>
    </location>
</feature>
<keyword evidence="1" id="KW-0812">Transmembrane</keyword>
<protein>
    <submittedName>
        <fullName evidence="2">Uncharacterized protein</fullName>
    </submittedName>
</protein>
<gene>
    <name evidence="2" type="ORF">HA237_06735</name>
</gene>
<evidence type="ECO:0000313" key="3">
    <source>
        <dbReference type="Proteomes" id="UP000577419"/>
    </source>
</evidence>
<dbReference type="Proteomes" id="UP000577419">
    <property type="component" value="Unassembled WGS sequence"/>
</dbReference>
<sequence>MAAKRKTGKESLARILVKGTGNSIWFTAKAPFTAGWWVSKKGVKATGWLAKKGTKAGSWLGKKGVKASAVAGAWAGKKTASAMKRLIKSPYVRSAGAGVIVYQFPSTTIKLILTGVKWSAIGAYTFPGVVIPAALGAGTYHYFKDARRRKVIWQLVSAGKDLAWERIGGKLFIKGGDGKNRFRWSPTELIVLATERARKGIAGRRETREARQRLLKALDEPSMKKFVSGIRKEIEAIHSRAARKAKAVSGQSIVDGAEVLNETRKIKAIFTGKFERKTGIKLSERQVDEILSG</sequence>
<name>A0A7J4IU34_9ARCH</name>